<keyword evidence="4 5" id="KW-0949">S-adenosyl-L-methionine</keyword>
<feature type="binding site" evidence="6">
    <location>
        <position position="158"/>
    </location>
    <ligand>
        <name>S-adenosyl-L-methionine</name>
        <dbReference type="ChEBI" id="CHEBI:59789"/>
    </ligand>
</feature>
<accession>A0A2M8W1Z3</accession>
<dbReference type="InterPro" id="IPR050903">
    <property type="entry name" value="Bact_Chemotaxis_MeTrfase"/>
</dbReference>
<protein>
    <recommendedName>
        <fullName evidence="5">Chemotaxis protein methyltransferase</fullName>
        <ecNumber evidence="5">2.1.1.80</ecNumber>
    </recommendedName>
</protein>
<comment type="caution">
    <text evidence="8">The sequence shown here is derived from an EMBL/GenBank/DDBJ whole genome shotgun (WGS) entry which is preliminary data.</text>
</comment>
<evidence type="ECO:0000256" key="2">
    <source>
        <dbReference type="ARBA" id="ARBA00022603"/>
    </source>
</evidence>
<feature type="domain" description="CheR-type methyltransferase" evidence="7">
    <location>
        <begin position="11"/>
        <end position="289"/>
    </location>
</feature>
<dbReference type="RefSeq" id="WP_245834391.1">
    <property type="nucleotide sequence ID" value="NZ_PGTY01000003.1"/>
</dbReference>
<dbReference type="PANTHER" id="PTHR24422:SF19">
    <property type="entry name" value="CHEMOTAXIS PROTEIN METHYLTRANSFERASE"/>
    <property type="match status" value="1"/>
</dbReference>
<feature type="binding site" evidence="6">
    <location>
        <position position="88"/>
    </location>
    <ligand>
        <name>S-adenosyl-L-methionine</name>
        <dbReference type="ChEBI" id="CHEBI:59789"/>
    </ligand>
</feature>
<evidence type="ECO:0000313" key="8">
    <source>
        <dbReference type="EMBL" id="PJI84936.1"/>
    </source>
</evidence>
<dbReference type="EC" id="2.1.1.80" evidence="5"/>
<name>A0A2M8W1Z3_9RHOB</name>
<feature type="binding site" evidence="6">
    <location>
        <position position="90"/>
    </location>
    <ligand>
        <name>S-adenosyl-L-methionine</name>
        <dbReference type="ChEBI" id="CHEBI:59789"/>
    </ligand>
</feature>
<dbReference type="Gene3D" id="3.40.50.150">
    <property type="entry name" value="Vaccinia Virus protein VP39"/>
    <property type="match status" value="1"/>
</dbReference>
<dbReference type="PROSITE" id="PS50123">
    <property type="entry name" value="CHER"/>
    <property type="match status" value="1"/>
</dbReference>
<dbReference type="EMBL" id="PGTY01000003">
    <property type="protein sequence ID" value="PJI84936.1"/>
    <property type="molecule type" value="Genomic_DNA"/>
</dbReference>
<evidence type="ECO:0000256" key="5">
    <source>
        <dbReference type="PIRNR" id="PIRNR000410"/>
    </source>
</evidence>
<organism evidence="8 9">
    <name type="scientific">Yoonia maricola</name>
    <dbReference type="NCBI Taxonomy" id="420999"/>
    <lineage>
        <taxon>Bacteria</taxon>
        <taxon>Pseudomonadati</taxon>
        <taxon>Pseudomonadota</taxon>
        <taxon>Alphaproteobacteria</taxon>
        <taxon>Rhodobacterales</taxon>
        <taxon>Paracoccaceae</taxon>
        <taxon>Yoonia</taxon>
    </lineage>
</organism>
<evidence type="ECO:0000259" key="7">
    <source>
        <dbReference type="PROSITE" id="PS50123"/>
    </source>
</evidence>
<dbReference type="InterPro" id="IPR000780">
    <property type="entry name" value="CheR_MeTrfase"/>
</dbReference>
<sequence>MMQDIQKTSPDARQEFAFSDRDFRMISELANARYGLFLQPSKKALVHSRLAKRLRALNLGSFEDYCDLLNRTEGDSEQTHLLSALTTNVTHFFREVHHFEYLKTVIAPTLTAKAKSGDAVRLWSAACSTGQEAYSIAATLLDIDPELRKYDVKILATDIDPQVVKTARDGLYPAEQIQAIPENWCRCLTRVATARADEFEMDNALKAMISFGELNLIADWPMQRCFDVIFCRNAAIYFDKTTQARLWQRFAAALGNDAHLMIGHSERLSGPAEADFKSVGITTYQKQTTNKHRDKGDEN</sequence>
<dbReference type="InterPro" id="IPR022642">
    <property type="entry name" value="CheR_C"/>
</dbReference>
<comment type="catalytic activity">
    <reaction evidence="1 5">
        <text>L-glutamyl-[protein] + S-adenosyl-L-methionine = [protein]-L-glutamate 5-O-methyl ester + S-adenosyl-L-homocysteine</text>
        <dbReference type="Rhea" id="RHEA:24452"/>
        <dbReference type="Rhea" id="RHEA-COMP:10208"/>
        <dbReference type="Rhea" id="RHEA-COMP:10311"/>
        <dbReference type="ChEBI" id="CHEBI:29973"/>
        <dbReference type="ChEBI" id="CHEBI:57856"/>
        <dbReference type="ChEBI" id="CHEBI:59789"/>
        <dbReference type="ChEBI" id="CHEBI:82795"/>
        <dbReference type="EC" id="2.1.1.80"/>
    </reaction>
</comment>
<evidence type="ECO:0000256" key="6">
    <source>
        <dbReference type="PIRSR" id="PIRSR000410-1"/>
    </source>
</evidence>
<dbReference type="SMART" id="SM00138">
    <property type="entry name" value="MeTrc"/>
    <property type="match status" value="1"/>
</dbReference>
<dbReference type="Pfam" id="PF01739">
    <property type="entry name" value="CheR"/>
    <property type="match status" value="1"/>
</dbReference>
<proteinExistence type="predicted"/>
<comment type="function">
    <text evidence="5">Methylation of the membrane-bound methyl-accepting chemotaxis proteins (MCP) to form gamma-glutamyl methyl ester residues in MCP.</text>
</comment>
<evidence type="ECO:0000256" key="3">
    <source>
        <dbReference type="ARBA" id="ARBA00022679"/>
    </source>
</evidence>
<reference evidence="8 9" key="1">
    <citation type="submission" date="2017-11" db="EMBL/GenBank/DDBJ databases">
        <title>Genomic Encyclopedia of Archaeal and Bacterial Type Strains, Phase II (KMG-II): From Individual Species to Whole Genera.</title>
        <authorList>
            <person name="Goeker M."/>
        </authorList>
    </citation>
    <scope>NUCLEOTIDE SEQUENCE [LARGE SCALE GENOMIC DNA]</scope>
    <source>
        <strain evidence="8 9">DSM 29128</strain>
    </source>
</reference>
<gene>
    <name evidence="8" type="ORF">BC777_2929</name>
</gene>
<dbReference type="Proteomes" id="UP000228531">
    <property type="component" value="Unassembled WGS sequence"/>
</dbReference>
<dbReference type="InterPro" id="IPR022641">
    <property type="entry name" value="CheR_N"/>
</dbReference>
<keyword evidence="9" id="KW-1185">Reference proteome</keyword>
<dbReference type="PIRSF" id="PIRSF000410">
    <property type="entry name" value="CheR"/>
    <property type="match status" value="1"/>
</dbReference>
<keyword evidence="3 5" id="KW-0808">Transferase</keyword>
<feature type="binding site" evidence="6">
    <location>
        <position position="94"/>
    </location>
    <ligand>
        <name>S-adenosyl-L-methionine</name>
        <dbReference type="ChEBI" id="CHEBI:59789"/>
    </ligand>
</feature>
<evidence type="ECO:0000256" key="4">
    <source>
        <dbReference type="ARBA" id="ARBA00022691"/>
    </source>
</evidence>
<evidence type="ECO:0000256" key="1">
    <source>
        <dbReference type="ARBA" id="ARBA00001541"/>
    </source>
</evidence>
<dbReference type="InterPro" id="IPR029063">
    <property type="entry name" value="SAM-dependent_MTases_sf"/>
</dbReference>
<dbReference type="PANTHER" id="PTHR24422">
    <property type="entry name" value="CHEMOTAXIS PROTEIN METHYLTRANSFERASE"/>
    <property type="match status" value="1"/>
</dbReference>
<feature type="binding site" evidence="6">
    <location>
        <begin position="215"/>
        <end position="216"/>
    </location>
    <ligand>
        <name>S-adenosyl-L-methionine</name>
        <dbReference type="ChEBI" id="CHEBI:59789"/>
    </ligand>
</feature>
<dbReference type="SUPFAM" id="SSF53335">
    <property type="entry name" value="S-adenosyl-L-methionine-dependent methyltransferases"/>
    <property type="match status" value="1"/>
</dbReference>
<dbReference type="SUPFAM" id="SSF47757">
    <property type="entry name" value="Chemotaxis receptor methyltransferase CheR, N-terminal domain"/>
    <property type="match status" value="1"/>
</dbReference>
<dbReference type="GO" id="GO:0008983">
    <property type="term" value="F:protein-glutamate O-methyltransferase activity"/>
    <property type="evidence" value="ECO:0007669"/>
    <property type="project" value="UniProtKB-EC"/>
</dbReference>
<dbReference type="Pfam" id="PF03705">
    <property type="entry name" value="CheR_N"/>
    <property type="match status" value="1"/>
</dbReference>
<dbReference type="InterPro" id="IPR026024">
    <property type="entry name" value="Chemotaxis_MeTrfase_CheR"/>
</dbReference>
<dbReference type="InterPro" id="IPR036804">
    <property type="entry name" value="CheR_N_sf"/>
</dbReference>
<dbReference type="Gene3D" id="1.10.155.10">
    <property type="entry name" value="Chemotaxis receptor methyltransferase CheR, N-terminal domain"/>
    <property type="match status" value="1"/>
</dbReference>
<feature type="binding site" evidence="6">
    <location>
        <position position="132"/>
    </location>
    <ligand>
        <name>S-adenosyl-L-methionine</name>
        <dbReference type="ChEBI" id="CHEBI:59789"/>
    </ligand>
</feature>
<dbReference type="AlphaFoldDB" id="A0A2M8W1Z3"/>
<evidence type="ECO:0000313" key="9">
    <source>
        <dbReference type="Proteomes" id="UP000228531"/>
    </source>
</evidence>
<feature type="binding site" evidence="6">
    <location>
        <begin position="232"/>
        <end position="233"/>
    </location>
    <ligand>
        <name>S-adenosyl-L-methionine</name>
        <dbReference type="ChEBI" id="CHEBI:59789"/>
    </ligand>
</feature>
<dbReference type="GO" id="GO:0032259">
    <property type="term" value="P:methylation"/>
    <property type="evidence" value="ECO:0007669"/>
    <property type="project" value="UniProtKB-KW"/>
</dbReference>
<keyword evidence="2 5" id="KW-0489">Methyltransferase</keyword>
<dbReference type="PRINTS" id="PR00996">
    <property type="entry name" value="CHERMTFRASE"/>
</dbReference>